<accession>E7C7P5</accession>
<sequence length="51" mass="5337">MLTAEIVAVIGAVKVPLQSGLFRETPLASLILLGMSLSGYKIVGTRVTKGH</sequence>
<protein>
    <submittedName>
        <fullName evidence="1">Uncharacterized protein</fullName>
    </submittedName>
</protein>
<organism evidence="1">
    <name type="scientific">uncultured nuHF1 cluster bacterium HF0770_35I22</name>
    <dbReference type="NCBI Taxonomy" id="723586"/>
    <lineage>
        <taxon>Bacteria</taxon>
        <taxon>environmental samples</taxon>
    </lineage>
</organism>
<dbReference type="EMBL" id="GU568015">
    <property type="protein sequence ID" value="ADI23469.1"/>
    <property type="molecule type" value="Genomic_DNA"/>
</dbReference>
<proteinExistence type="predicted"/>
<name>E7C7P5_9BACT</name>
<evidence type="ECO:0000313" key="1">
    <source>
        <dbReference type="EMBL" id="ADI23469.1"/>
    </source>
</evidence>
<reference evidence="1" key="1">
    <citation type="submission" date="2010-01" db="EMBL/GenBank/DDBJ databases">
        <title>Genome fragments of uncultured bacteria from the North Pacific subtropical Gyre.</title>
        <authorList>
            <person name="Pham V.D."/>
            <person name="Delong E.F."/>
        </authorList>
    </citation>
    <scope>NUCLEOTIDE SEQUENCE</scope>
</reference>
<dbReference type="AlphaFoldDB" id="E7C7P5"/>